<protein>
    <submittedName>
        <fullName evidence="1">Uncharacterized protein</fullName>
    </submittedName>
</protein>
<dbReference type="Proteomes" id="UP000828941">
    <property type="component" value="Chromosome 6"/>
</dbReference>
<gene>
    <name evidence="1" type="ORF">L6164_015029</name>
</gene>
<dbReference type="EMBL" id="CM039431">
    <property type="protein sequence ID" value="KAI4336508.1"/>
    <property type="molecule type" value="Genomic_DNA"/>
</dbReference>
<organism evidence="1 2">
    <name type="scientific">Bauhinia variegata</name>
    <name type="common">Purple orchid tree</name>
    <name type="synonym">Phanera variegata</name>
    <dbReference type="NCBI Taxonomy" id="167791"/>
    <lineage>
        <taxon>Eukaryota</taxon>
        <taxon>Viridiplantae</taxon>
        <taxon>Streptophyta</taxon>
        <taxon>Embryophyta</taxon>
        <taxon>Tracheophyta</taxon>
        <taxon>Spermatophyta</taxon>
        <taxon>Magnoliopsida</taxon>
        <taxon>eudicotyledons</taxon>
        <taxon>Gunneridae</taxon>
        <taxon>Pentapetalae</taxon>
        <taxon>rosids</taxon>
        <taxon>fabids</taxon>
        <taxon>Fabales</taxon>
        <taxon>Fabaceae</taxon>
        <taxon>Cercidoideae</taxon>
        <taxon>Cercideae</taxon>
        <taxon>Bauhiniinae</taxon>
        <taxon>Bauhinia</taxon>
    </lineage>
</organism>
<accession>A0ACB9NJ19</accession>
<reference evidence="1 2" key="1">
    <citation type="journal article" date="2022" name="DNA Res.">
        <title>Chromosomal-level genome assembly of the orchid tree Bauhinia variegata (Leguminosae; Cercidoideae) supports the allotetraploid origin hypothesis of Bauhinia.</title>
        <authorList>
            <person name="Zhong Y."/>
            <person name="Chen Y."/>
            <person name="Zheng D."/>
            <person name="Pang J."/>
            <person name="Liu Y."/>
            <person name="Luo S."/>
            <person name="Meng S."/>
            <person name="Qian L."/>
            <person name="Wei D."/>
            <person name="Dai S."/>
            <person name="Zhou R."/>
        </authorList>
    </citation>
    <scope>NUCLEOTIDE SEQUENCE [LARGE SCALE GENOMIC DNA]</scope>
    <source>
        <strain evidence="1">BV-YZ2020</strain>
    </source>
</reference>
<evidence type="ECO:0000313" key="2">
    <source>
        <dbReference type="Proteomes" id="UP000828941"/>
    </source>
</evidence>
<evidence type="ECO:0000313" key="1">
    <source>
        <dbReference type="EMBL" id="KAI4336508.1"/>
    </source>
</evidence>
<keyword evidence="2" id="KW-1185">Reference proteome</keyword>
<name>A0ACB9NJ19_BAUVA</name>
<proteinExistence type="predicted"/>
<comment type="caution">
    <text evidence="1">The sequence shown here is derived from an EMBL/GenBank/DDBJ whole genome shotgun (WGS) entry which is preliminary data.</text>
</comment>
<sequence length="268" mass="30368">MAPSSHSDQNLKNNNNVNIEEKASKDGQEEEQRDWLELGLGLGIGTSSRNIANHGSNPISDLPSSSLKIPSNHHQMEIGLGLGLEKSPVLWLNYNDGGLRDVVGMEPLPPPSDYDRYSSFGWSELDHYRNNNNHHDMVLWPSYQMSSQEWHMPIPYESHHYCTRIRSPHDSGLWFTLRSSTNRTGEALPQIPKAYIRVKDENMTIFIVKKYLVTKLGLSDEAEIDISCMGESLSQMQTLKQRSKTGNTHLPNRKEKDTKQGQKSELGI</sequence>